<feature type="transmembrane region" description="Helical" evidence="1">
    <location>
        <begin position="129"/>
        <end position="147"/>
    </location>
</feature>
<keyword evidence="1" id="KW-0472">Membrane</keyword>
<evidence type="ECO:0000313" key="2">
    <source>
        <dbReference type="EMBL" id="SDW62926.1"/>
    </source>
</evidence>
<keyword evidence="1" id="KW-0812">Transmembrane</keyword>
<evidence type="ECO:0000256" key="1">
    <source>
        <dbReference type="SAM" id="Phobius"/>
    </source>
</evidence>
<comment type="caution">
    <text evidence="2">The sequence shown here is derived from an EMBL/GenBank/DDBJ whole genome shotgun (WGS) entry which is preliminary data.</text>
</comment>
<evidence type="ECO:0000313" key="3">
    <source>
        <dbReference type="Proteomes" id="UP000182379"/>
    </source>
</evidence>
<accession>A0A1H2V3L2</accession>
<feature type="transmembrane region" description="Helical" evidence="1">
    <location>
        <begin position="42"/>
        <end position="61"/>
    </location>
</feature>
<sequence length="236" mass="27049">MDKRQLGKLILRQRKDLIFWVVLLFNTLTAFATPAVDWYFPLKLVLLLWVGSGVWLALPVIERLKKRKRAWQLAAAALVLGVLYLFPAAWPLKVEYPLLELWFLVMVPCTWYSLWHFYGKRRMLRPRGILWTLWPVLQTAGALWAVADPDRGALGAAFLQQLFYLALGVEYARCGTRYQHRILFNGGLGLITAAFWSCLTSFQFVLPEPAYPVLWAAALGVMNWILPELARGKSAE</sequence>
<feature type="transmembrane region" description="Helical" evidence="1">
    <location>
        <begin position="210"/>
        <end position="226"/>
    </location>
</feature>
<dbReference type="AlphaFoldDB" id="A0A1H2V3L2"/>
<keyword evidence="1" id="KW-1133">Transmembrane helix</keyword>
<proteinExistence type="predicted"/>
<organism evidence="2 3">
    <name type="scientific">Acidaminococcus fermentans</name>
    <dbReference type="NCBI Taxonomy" id="905"/>
    <lineage>
        <taxon>Bacteria</taxon>
        <taxon>Bacillati</taxon>
        <taxon>Bacillota</taxon>
        <taxon>Negativicutes</taxon>
        <taxon>Acidaminococcales</taxon>
        <taxon>Acidaminococcaceae</taxon>
        <taxon>Acidaminococcus</taxon>
    </lineage>
</organism>
<feature type="transmembrane region" description="Helical" evidence="1">
    <location>
        <begin position="98"/>
        <end position="117"/>
    </location>
</feature>
<gene>
    <name evidence="2" type="ORF">SAMN05216495_103138</name>
</gene>
<feature type="transmembrane region" description="Helical" evidence="1">
    <location>
        <begin position="73"/>
        <end position="92"/>
    </location>
</feature>
<name>A0A1H2V3L2_ACIFE</name>
<protein>
    <submittedName>
        <fullName evidence="2">Uncharacterized protein</fullName>
    </submittedName>
</protein>
<reference evidence="2 3" key="1">
    <citation type="submission" date="2016-10" db="EMBL/GenBank/DDBJ databases">
        <authorList>
            <person name="Varghese N."/>
            <person name="Submissions S."/>
        </authorList>
    </citation>
    <scope>NUCLEOTIDE SEQUENCE [LARGE SCALE GENOMIC DNA]</scope>
    <source>
        <strain evidence="2 3">WCC6</strain>
    </source>
</reference>
<feature type="transmembrane region" description="Helical" evidence="1">
    <location>
        <begin position="153"/>
        <end position="171"/>
    </location>
</feature>
<dbReference type="EMBL" id="FNOP01000003">
    <property type="protein sequence ID" value="SDW62926.1"/>
    <property type="molecule type" value="Genomic_DNA"/>
</dbReference>
<dbReference type="Proteomes" id="UP000182379">
    <property type="component" value="Unassembled WGS sequence"/>
</dbReference>
<dbReference type="RefSeq" id="WP_074704929.1">
    <property type="nucleotide sequence ID" value="NZ_FNOP01000003.1"/>
</dbReference>
<feature type="transmembrane region" description="Helical" evidence="1">
    <location>
        <begin position="183"/>
        <end position="204"/>
    </location>
</feature>